<gene>
    <name evidence="1" type="ORF">R3P38DRAFT_2838286</name>
</gene>
<comment type="caution">
    <text evidence="1">The sequence shown here is derived from an EMBL/GenBank/DDBJ whole genome shotgun (WGS) entry which is preliminary data.</text>
</comment>
<evidence type="ECO:0000313" key="1">
    <source>
        <dbReference type="EMBL" id="KAK7059866.1"/>
    </source>
</evidence>
<dbReference type="EMBL" id="JAWWNJ010000003">
    <property type="protein sequence ID" value="KAK7059866.1"/>
    <property type="molecule type" value="Genomic_DNA"/>
</dbReference>
<organism evidence="1 2">
    <name type="scientific">Favolaschia claudopus</name>
    <dbReference type="NCBI Taxonomy" id="2862362"/>
    <lineage>
        <taxon>Eukaryota</taxon>
        <taxon>Fungi</taxon>
        <taxon>Dikarya</taxon>
        <taxon>Basidiomycota</taxon>
        <taxon>Agaricomycotina</taxon>
        <taxon>Agaricomycetes</taxon>
        <taxon>Agaricomycetidae</taxon>
        <taxon>Agaricales</taxon>
        <taxon>Marasmiineae</taxon>
        <taxon>Mycenaceae</taxon>
        <taxon>Favolaschia</taxon>
    </lineage>
</organism>
<keyword evidence="2" id="KW-1185">Reference proteome</keyword>
<accession>A0AAW0E4L7</accession>
<evidence type="ECO:0000313" key="2">
    <source>
        <dbReference type="Proteomes" id="UP001362999"/>
    </source>
</evidence>
<dbReference type="Proteomes" id="UP001362999">
    <property type="component" value="Unassembled WGS sequence"/>
</dbReference>
<proteinExistence type="predicted"/>
<reference evidence="1 2" key="1">
    <citation type="journal article" date="2024" name="J Genomics">
        <title>Draft genome sequencing and assembly of Favolaschia claudopus CIRM-BRFM 2984 isolated from oak limbs.</title>
        <authorList>
            <person name="Navarro D."/>
            <person name="Drula E."/>
            <person name="Chaduli D."/>
            <person name="Cazenave R."/>
            <person name="Ahrendt S."/>
            <person name="Wang J."/>
            <person name="Lipzen A."/>
            <person name="Daum C."/>
            <person name="Barry K."/>
            <person name="Grigoriev I.V."/>
            <person name="Favel A."/>
            <person name="Rosso M.N."/>
            <person name="Martin F."/>
        </authorList>
    </citation>
    <scope>NUCLEOTIDE SEQUENCE [LARGE SCALE GENOMIC DNA]</scope>
    <source>
        <strain evidence="1 2">CIRM-BRFM 2984</strain>
    </source>
</reference>
<name>A0AAW0E4L7_9AGAR</name>
<evidence type="ECO:0008006" key="3">
    <source>
        <dbReference type="Google" id="ProtNLM"/>
    </source>
</evidence>
<dbReference type="AlphaFoldDB" id="A0AAW0E4L7"/>
<sequence>MYTSGGRTSLGSGASQARGVAKPVSTIELHALVIKMTTRIGELEKRLATQEESMLAQQRKTEVLERENSDLWNELRRLKGLRLPAEICYAIVESAVADKPTLKTFSLVCKNWMQLTRKTLFSRIRFSAMFWYVKIKPEPILASPHCTIFPYVQKIEFNGSMEDGSEHNRSPSPTWMDGFLVHMHKFSGLHSLCLYHLDPWNFDLIVKAMPMINRQTIQFLRIDHFMNPELHEFTDFISNFPALATLVCGDIREWWSEDAVAWLVETDKPLIPPPQSIKQLYFDFQGSRTGSHLPVKVLKWFTRSHSGRIESLSPCSLATLHPTEFKEYLNCQTDEFVKSQYFIGLKNLRSVEIFPLTLVSNTLQMLAQLPPSIEQITLKISHSDFNAAAMRQYDGFLAGPRLGSLSRVILSVWRFCLDDEALFQEKCFYSLPQCTRKPGLNLSMHYY</sequence>
<protein>
    <recommendedName>
        <fullName evidence="3">F-box domain-containing protein</fullName>
    </recommendedName>
</protein>